<name>A0A0L0MVS1_TOLOC</name>
<reference evidence="2 3" key="1">
    <citation type="journal article" date="2015" name="BMC Genomics">
        <title>The genome of the truffle-parasite Tolypocladium ophioglossoides and the evolution of antifungal peptaibiotics.</title>
        <authorList>
            <person name="Quandt C.A."/>
            <person name="Bushley K.E."/>
            <person name="Spatafora J.W."/>
        </authorList>
    </citation>
    <scope>NUCLEOTIDE SEQUENCE [LARGE SCALE GENOMIC DNA]</scope>
    <source>
        <strain evidence="2 3">CBS 100239</strain>
    </source>
</reference>
<proteinExistence type="predicted"/>
<protein>
    <submittedName>
        <fullName evidence="2">Uncharacterized protein</fullName>
    </submittedName>
</protein>
<feature type="compositionally biased region" description="Low complexity" evidence="1">
    <location>
        <begin position="157"/>
        <end position="176"/>
    </location>
</feature>
<comment type="caution">
    <text evidence="2">The sequence shown here is derived from an EMBL/GenBank/DDBJ whole genome shotgun (WGS) entry which is preliminary data.</text>
</comment>
<dbReference type="OrthoDB" id="4931116at2759"/>
<dbReference type="Proteomes" id="UP000036947">
    <property type="component" value="Unassembled WGS sequence"/>
</dbReference>
<evidence type="ECO:0000256" key="1">
    <source>
        <dbReference type="SAM" id="MobiDB-lite"/>
    </source>
</evidence>
<feature type="compositionally biased region" description="Polar residues" evidence="1">
    <location>
        <begin position="121"/>
        <end position="131"/>
    </location>
</feature>
<feature type="compositionally biased region" description="Low complexity" evidence="1">
    <location>
        <begin position="204"/>
        <end position="218"/>
    </location>
</feature>
<evidence type="ECO:0000313" key="2">
    <source>
        <dbReference type="EMBL" id="KND85972.1"/>
    </source>
</evidence>
<sequence>MAAPLKFKPYVPVPQRPRKSKHAAPASRWHQRDVALPGFRDDGQASQSITEGLQMNDLEDVMTIDLTGLDWSDDMQSVRQLVEMCTTSNSGGNEVREHSSTSLSLAPQLSLADETPEVNPGDSQNQEQTPGSVIIAEDDQDTEVGGMSPTLMDPASPATVLDPTVDVVDDAAQAPLTQPSAGTAMQSPRLLRPGLDQRGDRGDASISSPALSASAPAPNATESPCLEGLLDDDVGFQRWLDAGQQQDTAPNSKQLNRPLEDSENGNGTDDER</sequence>
<organism evidence="2 3">
    <name type="scientific">Tolypocladium ophioglossoides (strain CBS 100239)</name>
    <name type="common">Snaketongue truffleclub</name>
    <name type="synonym">Elaphocordyceps ophioglossoides</name>
    <dbReference type="NCBI Taxonomy" id="1163406"/>
    <lineage>
        <taxon>Eukaryota</taxon>
        <taxon>Fungi</taxon>
        <taxon>Dikarya</taxon>
        <taxon>Ascomycota</taxon>
        <taxon>Pezizomycotina</taxon>
        <taxon>Sordariomycetes</taxon>
        <taxon>Hypocreomycetidae</taxon>
        <taxon>Hypocreales</taxon>
        <taxon>Ophiocordycipitaceae</taxon>
        <taxon>Tolypocladium</taxon>
    </lineage>
</organism>
<dbReference type="AlphaFoldDB" id="A0A0L0MVS1"/>
<feature type="region of interest" description="Disordered" evidence="1">
    <location>
        <begin position="1"/>
        <end position="52"/>
    </location>
</feature>
<gene>
    <name evidence="2" type="ORF">TOPH_09281</name>
</gene>
<dbReference type="EMBL" id="LFRF01000115">
    <property type="protein sequence ID" value="KND85972.1"/>
    <property type="molecule type" value="Genomic_DNA"/>
</dbReference>
<feature type="non-terminal residue" evidence="2">
    <location>
        <position position="272"/>
    </location>
</feature>
<accession>A0A0L0MVS1</accession>
<feature type="region of interest" description="Disordered" evidence="1">
    <location>
        <begin position="87"/>
        <end position="272"/>
    </location>
</feature>
<keyword evidence="3" id="KW-1185">Reference proteome</keyword>
<feature type="compositionally biased region" description="Polar residues" evidence="1">
    <location>
        <begin position="243"/>
        <end position="255"/>
    </location>
</feature>
<evidence type="ECO:0000313" key="3">
    <source>
        <dbReference type="Proteomes" id="UP000036947"/>
    </source>
</evidence>
<feature type="compositionally biased region" description="Polar residues" evidence="1">
    <location>
        <begin position="177"/>
        <end position="186"/>
    </location>
</feature>